<sequence>MLCTHGTMIISTSTVNKDIQSFPPFASLPSELLIEIFSTCSLTGDWHIPLTLSKVCRLWRDLIVSAPCIWQTIVVLESRRAMSSIRTQAELWVTRSSPLPFNVVLKLTDFERLLPIMSCFLPNIARWMRCTITYDGRIFETSLSDLTLSSPRRILHHLDILLKTPFEDVAGDDEDDVIFFSCGSTTYRHISMRVATTKLPHTEMVNPLLFTSLDISETAFEYSVRSPDLLRFLAHCPNLEHLYFHGLSNDEGTLNAPPPSIALPRLHTLLLDQVCNQRSILSHLHLPALRELHLRHINVDYSLEPYHVSEEGDSDDESHDFSQSPHSDLHTGMGIRKLLSRSHPPLEILDMDLSDMRTKDFRWVFDKLSDLKQFSIVGSDMSDSVVALFMPFVVKDGDGEQMSVRLPQLSVLKMYSCQQLSGDALVKTLSARVHYTDHATPDATLKTVVISSCNDFTAGNAQELSWDLHDRLHVS</sequence>
<feature type="region of interest" description="Disordered" evidence="1">
    <location>
        <begin position="308"/>
        <end position="328"/>
    </location>
</feature>
<comment type="caution">
    <text evidence="3">The sequence shown here is derived from an EMBL/GenBank/DDBJ whole genome shotgun (WGS) entry which is preliminary data.</text>
</comment>
<dbReference type="SUPFAM" id="SSF81383">
    <property type="entry name" value="F-box domain"/>
    <property type="match status" value="1"/>
</dbReference>
<name>A0A9P7EYT2_9AGAM</name>
<dbReference type="PANTHER" id="PTHR38926:SF5">
    <property type="entry name" value="F-BOX AND LEUCINE-RICH REPEAT PROTEIN 6"/>
    <property type="match status" value="1"/>
</dbReference>
<dbReference type="SUPFAM" id="SSF52047">
    <property type="entry name" value="RNI-like"/>
    <property type="match status" value="1"/>
</dbReference>
<dbReference type="Pfam" id="PF12937">
    <property type="entry name" value="F-box-like"/>
    <property type="match status" value="1"/>
</dbReference>
<dbReference type="RefSeq" id="XP_041288256.1">
    <property type="nucleotide sequence ID" value="XM_041438603.1"/>
</dbReference>
<dbReference type="InterPro" id="IPR032675">
    <property type="entry name" value="LRR_dom_sf"/>
</dbReference>
<dbReference type="EMBL" id="JABBWM010000069">
    <property type="protein sequence ID" value="KAG2096533.1"/>
    <property type="molecule type" value="Genomic_DNA"/>
</dbReference>
<dbReference type="Gene3D" id="1.20.1280.50">
    <property type="match status" value="1"/>
</dbReference>
<dbReference type="PANTHER" id="PTHR38926">
    <property type="entry name" value="F-BOX DOMAIN CONTAINING PROTEIN, EXPRESSED"/>
    <property type="match status" value="1"/>
</dbReference>
<dbReference type="InterPro" id="IPR001810">
    <property type="entry name" value="F-box_dom"/>
</dbReference>
<keyword evidence="4" id="KW-1185">Reference proteome</keyword>
<evidence type="ECO:0000256" key="1">
    <source>
        <dbReference type="SAM" id="MobiDB-lite"/>
    </source>
</evidence>
<dbReference type="GeneID" id="64700862"/>
<dbReference type="OrthoDB" id="3359674at2759"/>
<accession>A0A9P7EYT2</accession>
<dbReference type="AlphaFoldDB" id="A0A9P7EYT2"/>
<gene>
    <name evidence="3" type="ORF">F5147DRAFT_716519</name>
</gene>
<evidence type="ECO:0000259" key="2">
    <source>
        <dbReference type="PROSITE" id="PS50181"/>
    </source>
</evidence>
<proteinExistence type="predicted"/>
<dbReference type="PROSITE" id="PS50181">
    <property type="entry name" value="FBOX"/>
    <property type="match status" value="1"/>
</dbReference>
<evidence type="ECO:0000313" key="4">
    <source>
        <dbReference type="Proteomes" id="UP000823399"/>
    </source>
</evidence>
<dbReference type="Gene3D" id="3.80.10.10">
    <property type="entry name" value="Ribonuclease Inhibitor"/>
    <property type="match status" value="1"/>
</dbReference>
<organism evidence="3 4">
    <name type="scientific">Suillus discolor</name>
    <dbReference type="NCBI Taxonomy" id="1912936"/>
    <lineage>
        <taxon>Eukaryota</taxon>
        <taxon>Fungi</taxon>
        <taxon>Dikarya</taxon>
        <taxon>Basidiomycota</taxon>
        <taxon>Agaricomycotina</taxon>
        <taxon>Agaricomycetes</taxon>
        <taxon>Agaricomycetidae</taxon>
        <taxon>Boletales</taxon>
        <taxon>Suillineae</taxon>
        <taxon>Suillaceae</taxon>
        <taxon>Suillus</taxon>
    </lineage>
</organism>
<evidence type="ECO:0000313" key="3">
    <source>
        <dbReference type="EMBL" id="KAG2096533.1"/>
    </source>
</evidence>
<dbReference type="InterPro" id="IPR036047">
    <property type="entry name" value="F-box-like_dom_sf"/>
</dbReference>
<dbReference type="Proteomes" id="UP000823399">
    <property type="component" value="Unassembled WGS sequence"/>
</dbReference>
<protein>
    <recommendedName>
        <fullName evidence="2">F-box domain-containing protein</fullName>
    </recommendedName>
</protein>
<feature type="domain" description="F-box" evidence="2">
    <location>
        <begin position="22"/>
        <end position="73"/>
    </location>
</feature>
<reference evidence="3" key="1">
    <citation type="journal article" date="2020" name="New Phytol.">
        <title>Comparative genomics reveals dynamic genome evolution in host specialist ectomycorrhizal fungi.</title>
        <authorList>
            <person name="Lofgren L.A."/>
            <person name="Nguyen N.H."/>
            <person name="Vilgalys R."/>
            <person name="Ruytinx J."/>
            <person name="Liao H.L."/>
            <person name="Branco S."/>
            <person name="Kuo A."/>
            <person name="LaButti K."/>
            <person name="Lipzen A."/>
            <person name="Andreopoulos W."/>
            <person name="Pangilinan J."/>
            <person name="Riley R."/>
            <person name="Hundley H."/>
            <person name="Na H."/>
            <person name="Barry K."/>
            <person name="Grigoriev I.V."/>
            <person name="Stajich J.E."/>
            <person name="Kennedy P.G."/>
        </authorList>
    </citation>
    <scope>NUCLEOTIDE SEQUENCE</scope>
    <source>
        <strain evidence="3">FC423</strain>
    </source>
</reference>